<feature type="transmembrane region" description="Helical" evidence="11">
    <location>
        <begin position="352"/>
        <end position="374"/>
    </location>
</feature>
<comment type="caution">
    <text evidence="12">The sequence shown here is derived from an EMBL/GenBank/DDBJ whole genome shotgun (WGS) entry which is preliminary data.</text>
</comment>
<evidence type="ECO:0000256" key="2">
    <source>
        <dbReference type="ARBA" id="ARBA00004429"/>
    </source>
</evidence>
<evidence type="ECO:0000256" key="1">
    <source>
        <dbReference type="ARBA" id="ARBA00003321"/>
    </source>
</evidence>
<feature type="transmembrane region" description="Helical" evidence="11">
    <location>
        <begin position="386"/>
        <end position="405"/>
    </location>
</feature>
<accession>A0A8S0X0I0</accession>
<feature type="transmembrane region" description="Helical" evidence="11">
    <location>
        <begin position="302"/>
        <end position="320"/>
    </location>
</feature>
<evidence type="ECO:0000256" key="4">
    <source>
        <dbReference type="ARBA" id="ARBA00022448"/>
    </source>
</evidence>
<protein>
    <submittedName>
        <fullName evidence="12">Glucose/galactose transporter</fullName>
    </submittedName>
</protein>
<feature type="transmembrane region" description="Helical" evidence="11">
    <location>
        <begin position="88"/>
        <end position="109"/>
    </location>
</feature>
<dbReference type="GO" id="GO:1904659">
    <property type="term" value="P:D-glucose transmembrane transport"/>
    <property type="evidence" value="ECO:0007669"/>
    <property type="project" value="InterPro"/>
</dbReference>
<keyword evidence="13" id="KW-1185">Reference proteome</keyword>
<dbReference type="InterPro" id="IPR050375">
    <property type="entry name" value="MFS_TsgA-like"/>
</dbReference>
<dbReference type="CDD" id="cd17394">
    <property type="entry name" value="MFS_FucP_like"/>
    <property type="match status" value="1"/>
</dbReference>
<dbReference type="GO" id="GO:0005354">
    <property type="term" value="F:galactose transmembrane transporter activity"/>
    <property type="evidence" value="ECO:0007669"/>
    <property type="project" value="InterPro"/>
</dbReference>
<evidence type="ECO:0000313" key="13">
    <source>
        <dbReference type="Proteomes" id="UP000494216"/>
    </source>
</evidence>
<comment type="similarity">
    <text evidence="3">Belongs to the major facilitator superfamily. FHS transporter (TC 2.A.1.7) family.</text>
</comment>
<comment type="function">
    <text evidence="1">Intake of glucose and galactose.</text>
</comment>
<dbReference type="InterPro" id="IPR005964">
    <property type="entry name" value="Glc/Gal_transptr_bac"/>
</dbReference>
<dbReference type="PANTHER" id="PTHR43702">
    <property type="entry name" value="L-FUCOSE-PROTON SYMPORTER"/>
    <property type="match status" value="1"/>
</dbReference>
<feature type="transmembrane region" description="Helical" evidence="11">
    <location>
        <begin position="211"/>
        <end position="230"/>
    </location>
</feature>
<keyword evidence="8 11" id="KW-0812">Transmembrane</keyword>
<evidence type="ECO:0000256" key="11">
    <source>
        <dbReference type="SAM" id="Phobius"/>
    </source>
</evidence>
<keyword evidence="7" id="KW-0762">Sugar transport</keyword>
<organism evidence="12 13">
    <name type="scientific">Candidatus Methylobacter favarea</name>
    <dbReference type="NCBI Taxonomy" id="2707345"/>
    <lineage>
        <taxon>Bacteria</taxon>
        <taxon>Pseudomonadati</taxon>
        <taxon>Pseudomonadota</taxon>
        <taxon>Gammaproteobacteria</taxon>
        <taxon>Methylococcales</taxon>
        <taxon>Methylococcaceae</taxon>
        <taxon>Methylobacter</taxon>
    </lineage>
</organism>
<evidence type="ECO:0000256" key="7">
    <source>
        <dbReference type="ARBA" id="ARBA00022597"/>
    </source>
</evidence>
<keyword evidence="10 11" id="KW-0472">Membrane</keyword>
<dbReference type="EMBL" id="CADCXN010000053">
    <property type="protein sequence ID" value="CAA9890618.1"/>
    <property type="molecule type" value="Genomic_DNA"/>
</dbReference>
<feature type="transmembrane region" description="Helical" evidence="11">
    <location>
        <begin position="25"/>
        <end position="44"/>
    </location>
</feature>
<dbReference type="GO" id="GO:0055056">
    <property type="term" value="F:D-glucose transmembrane transporter activity"/>
    <property type="evidence" value="ECO:0007669"/>
    <property type="project" value="InterPro"/>
</dbReference>
<keyword evidence="5" id="KW-1003">Cell membrane</keyword>
<name>A0A8S0X0I0_9GAMM</name>
<feature type="transmembrane region" description="Helical" evidence="11">
    <location>
        <begin position="411"/>
        <end position="430"/>
    </location>
</feature>
<gene>
    <name evidence="12" type="primary">gluP</name>
    <name evidence="12" type="ORF">METHB2_250042</name>
</gene>
<dbReference type="SUPFAM" id="SSF103473">
    <property type="entry name" value="MFS general substrate transporter"/>
    <property type="match status" value="1"/>
</dbReference>
<dbReference type="InterPro" id="IPR011701">
    <property type="entry name" value="MFS"/>
</dbReference>
<reference evidence="12 13" key="1">
    <citation type="submission" date="2020-02" db="EMBL/GenBank/DDBJ databases">
        <authorList>
            <person name="Hogendoorn C."/>
        </authorList>
    </citation>
    <scope>NUCLEOTIDE SEQUENCE [LARGE SCALE GENOMIC DNA]</scope>
    <source>
        <strain evidence="12">METHB21</strain>
    </source>
</reference>
<dbReference type="GO" id="GO:0005886">
    <property type="term" value="C:plasma membrane"/>
    <property type="evidence" value="ECO:0007669"/>
    <property type="project" value="UniProtKB-SubCell"/>
</dbReference>
<dbReference type="Gene3D" id="1.20.1250.20">
    <property type="entry name" value="MFS general substrate transporter like domains"/>
    <property type="match status" value="2"/>
</dbReference>
<evidence type="ECO:0000313" key="12">
    <source>
        <dbReference type="EMBL" id="CAA9890618.1"/>
    </source>
</evidence>
<dbReference type="Proteomes" id="UP000494216">
    <property type="component" value="Unassembled WGS sequence"/>
</dbReference>
<dbReference type="NCBIfam" id="TIGR01272">
    <property type="entry name" value="gluP"/>
    <property type="match status" value="1"/>
</dbReference>
<evidence type="ECO:0000256" key="10">
    <source>
        <dbReference type="ARBA" id="ARBA00023136"/>
    </source>
</evidence>
<evidence type="ECO:0000256" key="3">
    <source>
        <dbReference type="ARBA" id="ARBA00009120"/>
    </source>
</evidence>
<comment type="subcellular location">
    <subcellularLocation>
        <location evidence="2">Cell inner membrane</location>
        <topology evidence="2">Multi-pass membrane protein</topology>
    </subcellularLocation>
</comment>
<dbReference type="RefSeq" id="WP_174625541.1">
    <property type="nucleotide sequence ID" value="NZ_CADCXN010000053.1"/>
</dbReference>
<evidence type="ECO:0000256" key="9">
    <source>
        <dbReference type="ARBA" id="ARBA00022989"/>
    </source>
</evidence>
<feature type="transmembrane region" description="Helical" evidence="11">
    <location>
        <begin position="56"/>
        <end position="76"/>
    </location>
</feature>
<feature type="transmembrane region" description="Helical" evidence="11">
    <location>
        <begin position="260"/>
        <end position="282"/>
    </location>
</feature>
<keyword evidence="6" id="KW-0997">Cell inner membrane</keyword>
<feature type="transmembrane region" description="Helical" evidence="11">
    <location>
        <begin position="116"/>
        <end position="138"/>
    </location>
</feature>
<evidence type="ECO:0000256" key="8">
    <source>
        <dbReference type="ARBA" id="ARBA00022692"/>
    </source>
</evidence>
<dbReference type="AlphaFoldDB" id="A0A8S0X0I0"/>
<evidence type="ECO:0000256" key="6">
    <source>
        <dbReference type="ARBA" id="ARBA00022519"/>
    </source>
</evidence>
<keyword evidence="4" id="KW-0813">Transport</keyword>
<sequence>MKTNTAKPIITASNLSAGFDKNCTTVPLTALTFLFFIWGFITALNDILIPHLKAVFILNYTQAMLVQFCFFTAYFVVSIPSGFLVEKIGYKGGIIIGLSIAGMGCLLFYPAAGRPSYPLFLAAFFVLASGITLLQVAANPYVTVLGKPETAASRLTLTQAFNSLGTTIAPYFGALFILSTAVKTADELTLLNAAELSAYQAAQAAAVQSPYLLLAAVLFFIAVIFALLTLPDINAAGQPSASVKGYSDDDHQNAWSYKHLVLGAIGIFVYVGSEVAIGSFLINFLGEPAIAGLNEQEAGKYISFYWGGAMAGRFAGAAIMQKTRPGKTLAFNAVTAALLVLTAIISSGRIAMWALLAVGLFNSIMFPTIFSLAVNGLGKHTGQGSGILCAAIVGGAVIPVVQGLFADRIGIQQAFFIPVLGYLYIAYYGWQGHKLSAIE</sequence>
<feature type="transmembrane region" description="Helical" evidence="11">
    <location>
        <begin position="329"/>
        <end position="346"/>
    </location>
</feature>
<dbReference type="PANTHER" id="PTHR43702:SF3">
    <property type="entry name" value="PROTEIN TSGA"/>
    <property type="match status" value="1"/>
</dbReference>
<dbReference type="InterPro" id="IPR036259">
    <property type="entry name" value="MFS_trans_sf"/>
</dbReference>
<keyword evidence="9 11" id="KW-1133">Transmembrane helix</keyword>
<dbReference type="Pfam" id="PF07690">
    <property type="entry name" value="MFS_1"/>
    <property type="match status" value="1"/>
</dbReference>
<proteinExistence type="inferred from homology"/>
<evidence type="ECO:0000256" key="5">
    <source>
        <dbReference type="ARBA" id="ARBA00022475"/>
    </source>
</evidence>